<sequence>MFTMKKFSIHHAWLSLAFGLLVVSAGSAAARPRLIDRNATSETKALYRNLDKLARRHILFGHQHATEYGHGWQGEAARSDVKSVTGSHPAVIGVDFSGLSGRPPAAIERAKESLRRQIADTYNRGGVTTVAWHFSNPVTPQTGFYWKDSLSAPAVANLIPGGSHHEEYKAILQTIGGLAQSVRGNDGKLVPMLFRPYHEFDGGWFWWGKPHCTAEEFTELWRFTVSYLRDSLQVHNFIYVFSPDCNFNSETEYLERYPGDAWVDMVGMDDYADFGRNSHYNLPAAITRLKIVSDYARKAGKLAAFTETGLESIPDTTWWTGTLLKALKAEKLRLAYVLVWRNDARSTTHFYAPYPGHSSVPDFMNFYEDDYTVFETDLPRLYQRRKFLFF</sequence>
<dbReference type="InterPro" id="IPR000805">
    <property type="entry name" value="Glyco_hydro_26"/>
</dbReference>
<dbReference type="InterPro" id="IPR016714">
    <property type="entry name" value="MANB/E"/>
</dbReference>
<dbReference type="InterPro" id="IPR022790">
    <property type="entry name" value="GH26_dom"/>
</dbReference>
<feature type="site" description="Plays an important role in maintaining the position of the catalytic nucleophile" evidence="6">
    <location>
        <position position="198"/>
    </location>
</feature>
<keyword evidence="11" id="KW-1185">Reference proteome</keyword>
<feature type="binding site" evidence="5">
    <location>
        <position position="133"/>
    </location>
    <ligand>
        <name>substrate</name>
    </ligand>
</feature>
<comment type="similarity">
    <text evidence="1 7">Belongs to the glycosyl hydrolase 26 family.</text>
</comment>
<evidence type="ECO:0000256" key="6">
    <source>
        <dbReference type="PIRSR" id="PIRSR018168-3"/>
    </source>
</evidence>
<gene>
    <name evidence="10" type="ORF">GCM10007390_04560</name>
</gene>
<dbReference type="SUPFAM" id="SSF51445">
    <property type="entry name" value="(Trans)glycosidases"/>
    <property type="match status" value="1"/>
</dbReference>
<protein>
    <submittedName>
        <fullName evidence="10">Mannan endo-1,4-beta-mannosidase</fullName>
    </submittedName>
</protein>
<evidence type="ECO:0000256" key="4">
    <source>
        <dbReference type="PIRSR" id="PIRSR018168-1"/>
    </source>
</evidence>
<dbReference type="GO" id="GO:0016985">
    <property type="term" value="F:mannan endo-1,4-beta-mannosidase activity"/>
    <property type="evidence" value="ECO:0007669"/>
    <property type="project" value="InterPro"/>
</dbReference>
<dbReference type="PRINTS" id="PR00739">
    <property type="entry name" value="GLHYDRLASE26"/>
</dbReference>
<evidence type="ECO:0000313" key="10">
    <source>
        <dbReference type="EMBL" id="GHB54588.1"/>
    </source>
</evidence>
<organism evidence="10 11">
    <name type="scientific">Persicitalea jodogahamensis</name>
    <dbReference type="NCBI Taxonomy" id="402147"/>
    <lineage>
        <taxon>Bacteria</taxon>
        <taxon>Pseudomonadati</taxon>
        <taxon>Bacteroidota</taxon>
        <taxon>Cytophagia</taxon>
        <taxon>Cytophagales</taxon>
        <taxon>Spirosomataceae</taxon>
        <taxon>Persicitalea</taxon>
    </lineage>
</organism>
<accession>A0A8J3D1U4</accession>
<evidence type="ECO:0000256" key="2">
    <source>
        <dbReference type="ARBA" id="ARBA00022801"/>
    </source>
</evidence>
<feature type="binding site" evidence="5">
    <location>
        <position position="204"/>
    </location>
    <ligand>
        <name>substrate</name>
    </ligand>
</feature>
<dbReference type="GO" id="GO:0006080">
    <property type="term" value="P:substituted mannan metabolic process"/>
    <property type="evidence" value="ECO:0007669"/>
    <property type="project" value="InterPro"/>
</dbReference>
<name>A0A8J3D1U4_9BACT</name>
<feature type="binding site" evidence="5">
    <location>
        <position position="271"/>
    </location>
    <ligand>
        <name>substrate</name>
    </ligand>
</feature>
<dbReference type="PANTHER" id="PTHR40079:SF4">
    <property type="entry name" value="GH26 DOMAIN-CONTAINING PROTEIN-RELATED"/>
    <property type="match status" value="1"/>
</dbReference>
<comment type="caution">
    <text evidence="10">The sequence shown here is derived from an EMBL/GenBank/DDBJ whole genome shotgun (WGS) entry which is preliminary data.</text>
</comment>
<evidence type="ECO:0000256" key="8">
    <source>
        <dbReference type="SAM" id="SignalP"/>
    </source>
</evidence>
<evidence type="ECO:0000259" key="9">
    <source>
        <dbReference type="PROSITE" id="PS51764"/>
    </source>
</evidence>
<dbReference type="PIRSF" id="PIRSF018168">
    <property type="entry name" value="Mannan-1_4-beta-mannosidase"/>
    <property type="match status" value="1"/>
</dbReference>
<dbReference type="Pfam" id="PF02156">
    <property type="entry name" value="Glyco_hydro_26"/>
    <property type="match status" value="1"/>
</dbReference>
<dbReference type="EMBL" id="BMXF01000001">
    <property type="protein sequence ID" value="GHB54588.1"/>
    <property type="molecule type" value="Genomic_DNA"/>
</dbReference>
<dbReference type="Proteomes" id="UP000598271">
    <property type="component" value="Unassembled WGS sequence"/>
</dbReference>
<reference evidence="10 11" key="1">
    <citation type="journal article" date="2014" name="Int. J. Syst. Evol. Microbiol.">
        <title>Complete genome sequence of Corynebacterium casei LMG S-19264T (=DSM 44701T), isolated from a smear-ripened cheese.</title>
        <authorList>
            <consortium name="US DOE Joint Genome Institute (JGI-PGF)"/>
            <person name="Walter F."/>
            <person name="Albersmeier A."/>
            <person name="Kalinowski J."/>
            <person name="Ruckert C."/>
        </authorList>
    </citation>
    <scope>NUCLEOTIDE SEQUENCE [LARGE SCALE GENOMIC DNA]</scope>
    <source>
        <strain evidence="10 11">KCTC 12866</strain>
    </source>
</reference>
<feature type="chain" id="PRO_5035275395" evidence="8">
    <location>
        <begin position="30"/>
        <end position="390"/>
    </location>
</feature>
<evidence type="ECO:0000256" key="7">
    <source>
        <dbReference type="PROSITE-ProRule" id="PRU01100"/>
    </source>
</evidence>
<keyword evidence="3 7" id="KW-0326">Glycosidase</keyword>
<dbReference type="PROSITE" id="PS51764">
    <property type="entry name" value="GH26"/>
    <property type="match status" value="1"/>
</dbReference>
<feature type="domain" description="GH26" evidence="9">
    <location>
        <begin position="41"/>
        <end position="376"/>
    </location>
</feature>
<dbReference type="PANTHER" id="PTHR40079">
    <property type="entry name" value="MANNAN ENDO-1,4-BETA-MANNOSIDASE E-RELATED"/>
    <property type="match status" value="1"/>
</dbReference>
<feature type="active site" description="Nucleophile" evidence="4 7">
    <location>
        <position position="307"/>
    </location>
</feature>
<feature type="signal peptide" evidence="8">
    <location>
        <begin position="1"/>
        <end position="29"/>
    </location>
</feature>
<evidence type="ECO:0000256" key="3">
    <source>
        <dbReference type="ARBA" id="ARBA00023295"/>
    </source>
</evidence>
<evidence type="ECO:0000256" key="5">
    <source>
        <dbReference type="PIRSR" id="PIRSR018168-2"/>
    </source>
</evidence>
<keyword evidence="2 7" id="KW-0378">Hydrolase</keyword>
<dbReference type="AlphaFoldDB" id="A0A8J3D1U4"/>
<dbReference type="InterPro" id="IPR017853">
    <property type="entry name" value="GH"/>
</dbReference>
<dbReference type="Gene3D" id="3.20.20.80">
    <property type="entry name" value="Glycosidases"/>
    <property type="match status" value="1"/>
</dbReference>
<feature type="active site" description="Proton donor" evidence="4 7">
    <location>
        <position position="199"/>
    </location>
</feature>
<keyword evidence="8" id="KW-0732">Signal</keyword>
<proteinExistence type="inferred from homology"/>
<evidence type="ECO:0000256" key="1">
    <source>
        <dbReference type="ARBA" id="ARBA00007754"/>
    </source>
</evidence>
<evidence type="ECO:0000313" key="11">
    <source>
        <dbReference type="Proteomes" id="UP000598271"/>
    </source>
</evidence>